<feature type="region of interest" description="Disordered" evidence="1">
    <location>
        <begin position="390"/>
        <end position="421"/>
    </location>
</feature>
<keyword evidence="2" id="KW-1133">Transmembrane helix</keyword>
<keyword evidence="2" id="KW-0812">Transmembrane</keyword>
<feature type="compositionally biased region" description="Basic residues" evidence="1">
    <location>
        <begin position="393"/>
        <end position="402"/>
    </location>
</feature>
<accession>A0A7I8WYS4</accession>
<dbReference type="EMBL" id="CAJFCV020000002">
    <property type="protein sequence ID" value="CAG9101868.1"/>
    <property type="molecule type" value="Genomic_DNA"/>
</dbReference>
<evidence type="ECO:0000313" key="4">
    <source>
        <dbReference type="EMBL" id="CAD5217873.1"/>
    </source>
</evidence>
<evidence type="ECO:0000256" key="3">
    <source>
        <dbReference type="SAM" id="SignalP"/>
    </source>
</evidence>
<organism evidence="4 5">
    <name type="scientific">Bursaphelenchus xylophilus</name>
    <name type="common">Pinewood nematode worm</name>
    <name type="synonym">Aphelenchoides xylophilus</name>
    <dbReference type="NCBI Taxonomy" id="6326"/>
    <lineage>
        <taxon>Eukaryota</taxon>
        <taxon>Metazoa</taxon>
        <taxon>Ecdysozoa</taxon>
        <taxon>Nematoda</taxon>
        <taxon>Chromadorea</taxon>
        <taxon>Rhabditida</taxon>
        <taxon>Tylenchina</taxon>
        <taxon>Tylenchomorpha</taxon>
        <taxon>Aphelenchoidea</taxon>
        <taxon>Aphelenchoididae</taxon>
        <taxon>Bursaphelenchus</taxon>
    </lineage>
</organism>
<feature type="transmembrane region" description="Helical" evidence="2">
    <location>
        <begin position="186"/>
        <end position="207"/>
    </location>
</feature>
<feature type="signal peptide" evidence="3">
    <location>
        <begin position="1"/>
        <end position="18"/>
    </location>
</feature>
<evidence type="ECO:0000256" key="2">
    <source>
        <dbReference type="SAM" id="Phobius"/>
    </source>
</evidence>
<dbReference type="OrthoDB" id="5828915at2759"/>
<feature type="chain" id="PRO_5036204448" evidence="3">
    <location>
        <begin position="19"/>
        <end position="421"/>
    </location>
</feature>
<dbReference type="SMR" id="A0A7I8WYS4"/>
<dbReference type="AlphaFoldDB" id="A0A7I8WYS4"/>
<name>A0A7I8WYS4_BURXY</name>
<comment type="caution">
    <text evidence="4">The sequence shown here is derived from an EMBL/GenBank/DDBJ whole genome shotgun (WGS) entry which is preliminary data.</text>
</comment>
<protein>
    <submittedName>
        <fullName evidence="4">(pine wood nematode) hypothetical protein</fullName>
    </submittedName>
</protein>
<sequence length="421" mass="47766">MKLTVALLLLLNFISIYADEIAQNLDLPSNSYYFKRPKRQDVVSGDATDSSTVTTATKYTVSARILSDICVVEELPSGKLTATKILFYISAGWVVAWCMGCMVVNSVYQVYSMERLLETTQEFGYICLFVFMGVFVYPQDSQGLCTATAIIIMFFMDFVALIFLVKEVLATCMIRNLIKHINTFHWTLAFAFPVLGAAVATIVGYFTCSNYFGIQQPHCFCYTRTKQFWAFVMPVWISFVLMTLVQQFAFTMCKMTDLEGSNLAQMYWSFKTCKSSTLLFTWSAVAIYSLMFAVDLQVMWLSFGYFLASLIFGPMLFVCHTYSHANTCISLYAQTSVPFYRPCPPPPAAYNEQINFMLSIRMQIPLFEDPSIKTGAGNASPNRMVVIETPPSIKKRKSRKRTYLGERNVRPVPPPPVVDWQ</sequence>
<feature type="transmembrane region" description="Helical" evidence="2">
    <location>
        <begin position="300"/>
        <end position="319"/>
    </location>
</feature>
<reference evidence="4" key="1">
    <citation type="submission" date="2020-09" db="EMBL/GenBank/DDBJ databases">
        <authorList>
            <person name="Kikuchi T."/>
        </authorList>
    </citation>
    <scope>NUCLEOTIDE SEQUENCE</scope>
    <source>
        <strain evidence="4">Ka4C1</strain>
    </source>
</reference>
<feature type="transmembrane region" description="Helical" evidence="2">
    <location>
        <begin position="123"/>
        <end position="140"/>
    </location>
</feature>
<gene>
    <name evidence="4" type="ORF">BXYJ_LOCUS5266</name>
</gene>
<dbReference type="Proteomes" id="UP000582659">
    <property type="component" value="Unassembled WGS sequence"/>
</dbReference>
<feature type="transmembrane region" description="Helical" evidence="2">
    <location>
        <begin position="227"/>
        <end position="245"/>
    </location>
</feature>
<keyword evidence="5" id="KW-1185">Reference proteome</keyword>
<evidence type="ECO:0000313" key="5">
    <source>
        <dbReference type="Proteomes" id="UP000659654"/>
    </source>
</evidence>
<keyword evidence="3" id="KW-0732">Signal</keyword>
<feature type="transmembrane region" description="Helical" evidence="2">
    <location>
        <begin position="85"/>
        <end position="111"/>
    </location>
</feature>
<feature type="compositionally biased region" description="Pro residues" evidence="1">
    <location>
        <begin position="411"/>
        <end position="421"/>
    </location>
</feature>
<feature type="transmembrane region" description="Helical" evidence="2">
    <location>
        <begin position="276"/>
        <end position="294"/>
    </location>
</feature>
<keyword evidence="2" id="KW-0472">Membrane</keyword>
<evidence type="ECO:0000256" key="1">
    <source>
        <dbReference type="SAM" id="MobiDB-lite"/>
    </source>
</evidence>
<proteinExistence type="predicted"/>
<dbReference type="Proteomes" id="UP000659654">
    <property type="component" value="Unassembled WGS sequence"/>
</dbReference>
<dbReference type="EMBL" id="CAJFDI010000002">
    <property type="protein sequence ID" value="CAD5217873.1"/>
    <property type="molecule type" value="Genomic_DNA"/>
</dbReference>
<feature type="transmembrane region" description="Helical" evidence="2">
    <location>
        <begin position="146"/>
        <end position="165"/>
    </location>
</feature>